<accession>A0ABP8IBJ0</accession>
<evidence type="ECO:0000313" key="2">
    <source>
        <dbReference type="EMBL" id="GAA4355333.1"/>
    </source>
</evidence>
<dbReference type="Pfam" id="PF11948">
    <property type="entry name" value="DUF3465"/>
    <property type="match status" value="1"/>
</dbReference>
<dbReference type="EMBL" id="BAABFV010000001">
    <property type="protein sequence ID" value="GAA4355333.1"/>
    <property type="molecule type" value="Genomic_DNA"/>
</dbReference>
<protein>
    <submittedName>
        <fullName evidence="2">DUF3465 domain-containing protein</fullName>
    </submittedName>
</protein>
<comment type="caution">
    <text evidence="2">The sequence shown here is derived from an EMBL/GenBank/DDBJ whole genome shotgun (WGS) entry which is preliminary data.</text>
</comment>
<dbReference type="Proteomes" id="UP001501011">
    <property type="component" value="Unassembled WGS sequence"/>
</dbReference>
<keyword evidence="3" id="KW-1185">Reference proteome</keyword>
<gene>
    <name evidence="2" type="ORF">GCM10023151_02280</name>
</gene>
<proteinExistence type="predicted"/>
<organism evidence="2 3">
    <name type="scientific">Kangiella marina</name>
    <dbReference type="NCBI Taxonomy" id="1079178"/>
    <lineage>
        <taxon>Bacteria</taxon>
        <taxon>Pseudomonadati</taxon>
        <taxon>Pseudomonadota</taxon>
        <taxon>Gammaproteobacteria</taxon>
        <taxon>Kangiellales</taxon>
        <taxon>Kangiellaceae</taxon>
        <taxon>Kangiella</taxon>
    </lineage>
</organism>
<dbReference type="InterPro" id="IPR021856">
    <property type="entry name" value="DUF3465"/>
</dbReference>
<feature type="signal peptide" evidence="1">
    <location>
        <begin position="1"/>
        <end position="25"/>
    </location>
</feature>
<feature type="chain" id="PRO_5046892494" evidence="1">
    <location>
        <begin position="26"/>
        <end position="158"/>
    </location>
</feature>
<name>A0ABP8IBJ0_9GAMM</name>
<dbReference type="RefSeq" id="WP_345291368.1">
    <property type="nucleotide sequence ID" value="NZ_BAABFV010000001.1"/>
</dbReference>
<reference evidence="3" key="1">
    <citation type="journal article" date="2019" name="Int. J. Syst. Evol. Microbiol.">
        <title>The Global Catalogue of Microorganisms (GCM) 10K type strain sequencing project: providing services to taxonomists for standard genome sequencing and annotation.</title>
        <authorList>
            <consortium name="The Broad Institute Genomics Platform"/>
            <consortium name="The Broad Institute Genome Sequencing Center for Infectious Disease"/>
            <person name="Wu L."/>
            <person name="Ma J."/>
        </authorList>
    </citation>
    <scope>NUCLEOTIDE SEQUENCE [LARGE SCALE GENOMIC DNA]</scope>
    <source>
        <strain evidence="3">JCM 17728</strain>
    </source>
</reference>
<keyword evidence="1" id="KW-0732">Signal</keyword>
<sequence length="158" mass="17731">MTKKKQHLLSSIVVIALAIGYYFSAHQNAPVTNSSVNKTVQPLDSGLAPHKTLQDYYEHKTSGDMVTVKASVVRLLTDDNKGSRHQRFIIELNNGQSILVAHNIDLAPRVELLQVGSEVIVKGQYEWNERGGVIHWTHHDPKGNRDGGYINYKGKVYR</sequence>
<evidence type="ECO:0000256" key="1">
    <source>
        <dbReference type="SAM" id="SignalP"/>
    </source>
</evidence>
<evidence type="ECO:0000313" key="3">
    <source>
        <dbReference type="Proteomes" id="UP001501011"/>
    </source>
</evidence>